<dbReference type="Gene3D" id="1.10.260.40">
    <property type="entry name" value="lambda repressor-like DNA-binding domains"/>
    <property type="match status" value="1"/>
</dbReference>
<keyword evidence="1" id="KW-0238">DNA-binding</keyword>
<organism evidence="5 7">
    <name type="scientific">Chryseobacterium salviniae</name>
    <dbReference type="NCBI Taxonomy" id="3101750"/>
    <lineage>
        <taxon>Bacteria</taxon>
        <taxon>Pseudomonadati</taxon>
        <taxon>Bacteroidota</taxon>
        <taxon>Flavobacteriia</taxon>
        <taxon>Flavobacteriales</taxon>
        <taxon>Weeksellaceae</taxon>
        <taxon>Chryseobacterium group</taxon>
        <taxon>Chryseobacterium</taxon>
    </lineage>
</organism>
<dbReference type="SMART" id="SM00530">
    <property type="entry name" value="HTH_XRE"/>
    <property type="match status" value="1"/>
</dbReference>
<proteinExistence type="predicted"/>
<accession>A0ABU6HY35</accession>
<dbReference type="EMBL" id="JAYLAA010000083">
    <property type="protein sequence ID" value="MEC3877967.1"/>
    <property type="molecule type" value="Genomic_DNA"/>
</dbReference>
<protein>
    <submittedName>
        <fullName evidence="5">Helix-turn-helix transcriptional regulator</fullName>
    </submittedName>
</protein>
<dbReference type="PROSITE" id="PS50943">
    <property type="entry name" value="HTH_CROC1"/>
    <property type="match status" value="1"/>
</dbReference>
<evidence type="ECO:0000313" key="4">
    <source>
        <dbReference type="EMBL" id="MEC3875463.1"/>
    </source>
</evidence>
<feature type="domain" description="HTH cro/C1-type" evidence="2">
    <location>
        <begin position="7"/>
        <end position="61"/>
    </location>
</feature>
<comment type="caution">
    <text evidence="5">The sequence shown here is derived from an EMBL/GenBank/DDBJ whole genome shotgun (WGS) entry which is preliminary data.</text>
</comment>
<dbReference type="PANTHER" id="PTHR46558">
    <property type="entry name" value="TRACRIPTIONAL REGULATORY PROTEIN-RELATED-RELATED"/>
    <property type="match status" value="1"/>
</dbReference>
<dbReference type="SUPFAM" id="SSF47413">
    <property type="entry name" value="lambda repressor-like DNA-binding domains"/>
    <property type="match status" value="1"/>
</dbReference>
<dbReference type="CDD" id="cd00093">
    <property type="entry name" value="HTH_XRE"/>
    <property type="match status" value="1"/>
</dbReference>
<dbReference type="RefSeq" id="WP_268053395.1">
    <property type="nucleotide sequence ID" value="NZ_JAYLAA010000004.1"/>
</dbReference>
<dbReference type="InterPro" id="IPR001387">
    <property type="entry name" value="Cro/C1-type_HTH"/>
</dbReference>
<dbReference type="Pfam" id="PF01381">
    <property type="entry name" value="HTH_3"/>
    <property type="match status" value="1"/>
</dbReference>
<reference evidence="5 7" key="1">
    <citation type="submission" date="2024-01" db="EMBL/GenBank/DDBJ databases">
        <title>Chryseobacterium sp. T9W2-O.</title>
        <authorList>
            <person name="Maltman C."/>
        </authorList>
    </citation>
    <scope>NUCLEOTIDE SEQUENCE [LARGE SCALE GENOMIC DNA]</scope>
    <source>
        <strain evidence="5 7">T9W2-O</strain>
    </source>
</reference>
<dbReference type="InterPro" id="IPR010982">
    <property type="entry name" value="Lambda_DNA-bd_dom_sf"/>
</dbReference>
<sequence length="108" mass="12293">MDFGSIVSELRKQKGISQTDLASQLGIHKNVLGRYERNEVYPSIDIARKIADILDVSLDYLTGKEDVQIDKNTSSRILEVSKFEPEDRNHIFSVIDAFIAKRKIQSIL</sequence>
<dbReference type="Proteomes" id="UP001348397">
    <property type="component" value="Unassembled WGS sequence"/>
</dbReference>
<dbReference type="EMBL" id="JAYLAA010000004">
    <property type="protein sequence ID" value="MEC3874289.1"/>
    <property type="molecule type" value="Genomic_DNA"/>
</dbReference>
<gene>
    <name evidence="3" type="ORF">SOP96_01025</name>
    <name evidence="4" type="ORF">SOP96_07035</name>
    <name evidence="5" type="ORF">SOP96_19880</name>
    <name evidence="6" type="ORF">SOP96_19895</name>
</gene>
<evidence type="ECO:0000256" key="1">
    <source>
        <dbReference type="ARBA" id="ARBA00023125"/>
    </source>
</evidence>
<evidence type="ECO:0000313" key="7">
    <source>
        <dbReference type="Proteomes" id="UP001348397"/>
    </source>
</evidence>
<evidence type="ECO:0000313" key="3">
    <source>
        <dbReference type="EMBL" id="MEC3874289.1"/>
    </source>
</evidence>
<dbReference type="NCBIfam" id="NF041951">
    <property type="entry name" value="phage_RstR"/>
    <property type="match status" value="1"/>
</dbReference>
<evidence type="ECO:0000259" key="2">
    <source>
        <dbReference type="PROSITE" id="PS50943"/>
    </source>
</evidence>
<name>A0ABU6HY35_9FLAO</name>
<dbReference type="EMBL" id="JAYLAA010000084">
    <property type="protein sequence ID" value="MEC3877970.1"/>
    <property type="molecule type" value="Genomic_DNA"/>
</dbReference>
<evidence type="ECO:0000313" key="6">
    <source>
        <dbReference type="EMBL" id="MEC3877970.1"/>
    </source>
</evidence>
<dbReference type="EMBL" id="JAYLAA010000024">
    <property type="protein sequence ID" value="MEC3875463.1"/>
    <property type="molecule type" value="Genomic_DNA"/>
</dbReference>
<dbReference type="PANTHER" id="PTHR46558:SF11">
    <property type="entry name" value="HTH-TYPE TRANSCRIPTIONAL REGULATOR XRE"/>
    <property type="match status" value="1"/>
</dbReference>
<evidence type="ECO:0000313" key="5">
    <source>
        <dbReference type="EMBL" id="MEC3877967.1"/>
    </source>
</evidence>
<dbReference type="InterPro" id="IPR049639">
    <property type="entry name" value="RstR"/>
</dbReference>
<keyword evidence="7" id="KW-1185">Reference proteome</keyword>